<proteinExistence type="predicted"/>
<name>A0ABQ3E6H1_9GAMM</name>
<comment type="caution">
    <text evidence="2">The sequence shown here is derived from an EMBL/GenBank/DDBJ whole genome shotgun (WGS) entry which is preliminary data.</text>
</comment>
<dbReference type="RefSeq" id="WP_189445344.1">
    <property type="nucleotide sequence ID" value="NZ_BMZI01000006.1"/>
</dbReference>
<sequence>MTVFIVWLIAFAVVLLLSLKAWEGSLGRFAQRRLPTQLQGDPSQDRWVVSVALAVLAATFIVKPVSMLMTLILLAIVIWVGTRLTCWAMRKVKLH</sequence>
<protein>
    <recommendedName>
        <fullName evidence="4">DUF3325 domain-containing protein</fullName>
    </recommendedName>
</protein>
<keyword evidence="1" id="KW-1133">Transmembrane helix</keyword>
<reference evidence="3" key="1">
    <citation type="journal article" date="2019" name="Int. J. Syst. Evol. Microbiol.">
        <title>The Global Catalogue of Microorganisms (GCM) 10K type strain sequencing project: providing services to taxonomists for standard genome sequencing and annotation.</title>
        <authorList>
            <consortium name="The Broad Institute Genomics Platform"/>
            <consortium name="The Broad Institute Genome Sequencing Center for Infectious Disease"/>
            <person name="Wu L."/>
            <person name="Ma J."/>
        </authorList>
    </citation>
    <scope>NUCLEOTIDE SEQUENCE [LARGE SCALE GENOMIC DNA]</scope>
    <source>
        <strain evidence="3">KCTC 32998</strain>
    </source>
</reference>
<dbReference type="EMBL" id="BMZI01000006">
    <property type="protein sequence ID" value="GHB27754.1"/>
    <property type="molecule type" value="Genomic_DNA"/>
</dbReference>
<feature type="transmembrane region" description="Helical" evidence="1">
    <location>
        <begin position="47"/>
        <end position="80"/>
    </location>
</feature>
<evidence type="ECO:0000256" key="1">
    <source>
        <dbReference type="SAM" id="Phobius"/>
    </source>
</evidence>
<evidence type="ECO:0008006" key="4">
    <source>
        <dbReference type="Google" id="ProtNLM"/>
    </source>
</evidence>
<evidence type="ECO:0000313" key="3">
    <source>
        <dbReference type="Proteomes" id="UP000646745"/>
    </source>
</evidence>
<accession>A0ABQ3E6H1</accession>
<organism evidence="2 3">
    <name type="scientific">Salinicola rhizosphaerae</name>
    <dbReference type="NCBI Taxonomy" id="1443141"/>
    <lineage>
        <taxon>Bacteria</taxon>
        <taxon>Pseudomonadati</taxon>
        <taxon>Pseudomonadota</taxon>
        <taxon>Gammaproteobacteria</taxon>
        <taxon>Oceanospirillales</taxon>
        <taxon>Halomonadaceae</taxon>
        <taxon>Salinicola</taxon>
    </lineage>
</organism>
<keyword evidence="3" id="KW-1185">Reference proteome</keyword>
<evidence type="ECO:0000313" key="2">
    <source>
        <dbReference type="EMBL" id="GHB27754.1"/>
    </source>
</evidence>
<gene>
    <name evidence="2" type="ORF">GCM10009038_28040</name>
</gene>
<dbReference type="Proteomes" id="UP000646745">
    <property type="component" value="Unassembled WGS sequence"/>
</dbReference>
<keyword evidence="1" id="KW-0812">Transmembrane</keyword>
<keyword evidence="1" id="KW-0472">Membrane</keyword>